<reference evidence="1 2" key="1">
    <citation type="submission" date="2023-07" db="EMBL/GenBank/DDBJ databases">
        <title>Sequencing the genomes of 1000 actinobacteria strains.</title>
        <authorList>
            <person name="Klenk H.-P."/>
        </authorList>
    </citation>
    <scope>NUCLEOTIDE SEQUENCE [LARGE SCALE GENOMIC DNA]</scope>
    <source>
        <strain evidence="1 2">DSM 46740</strain>
    </source>
</reference>
<dbReference type="Proteomes" id="UP001225356">
    <property type="component" value="Unassembled WGS sequence"/>
</dbReference>
<keyword evidence="2" id="KW-1185">Reference proteome</keyword>
<sequence length="104" mass="11310">MTALASTIASNKLPYDRKLAIVAMRAARHYTCPAFAPLRGLLVDLLQEDGHAPVHADEHADNLINAALGVMASIEADEPRTVPWRGGPDIGEYAEAMYRLERGL</sequence>
<protein>
    <submittedName>
        <fullName evidence="1">Uncharacterized protein</fullName>
    </submittedName>
</protein>
<comment type="caution">
    <text evidence="1">The sequence shown here is derived from an EMBL/GenBank/DDBJ whole genome shotgun (WGS) entry which is preliminary data.</text>
</comment>
<dbReference type="RefSeq" id="WP_307557452.1">
    <property type="nucleotide sequence ID" value="NZ_JAUSQU010000001.1"/>
</dbReference>
<dbReference type="EMBL" id="JAUSQU010000001">
    <property type="protein sequence ID" value="MDP9843316.1"/>
    <property type="molecule type" value="Genomic_DNA"/>
</dbReference>
<evidence type="ECO:0000313" key="2">
    <source>
        <dbReference type="Proteomes" id="UP001225356"/>
    </source>
</evidence>
<accession>A0ABT9Q9A6</accession>
<evidence type="ECO:0000313" key="1">
    <source>
        <dbReference type="EMBL" id="MDP9843316.1"/>
    </source>
</evidence>
<gene>
    <name evidence="1" type="ORF">J2853_002527</name>
</gene>
<name>A0ABT9Q9A6_9ACTN</name>
<organism evidence="1 2">
    <name type="scientific">Streptosporangium lutulentum</name>
    <dbReference type="NCBI Taxonomy" id="1461250"/>
    <lineage>
        <taxon>Bacteria</taxon>
        <taxon>Bacillati</taxon>
        <taxon>Actinomycetota</taxon>
        <taxon>Actinomycetes</taxon>
        <taxon>Streptosporangiales</taxon>
        <taxon>Streptosporangiaceae</taxon>
        <taxon>Streptosporangium</taxon>
    </lineage>
</organism>
<proteinExistence type="predicted"/>